<reference evidence="6 7" key="1">
    <citation type="journal article" date="2019" name="Fungal Biol. Biotechnol.">
        <title>Draft genome sequence of fastidious pathogen Ceratobasidium theobromae, which causes vascular-streak dieback in Theobroma cacao.</title>
        <authorList>
            <person name="Ali S.S."/>
            <person name="Asman A."/>
            <person name="Shao J."/>
            <person name="Firmansyah A.P."/>
            <person name="Susilo A.W."/>
            <person name="Rosmana A."/>
            <person name="McMahon P."/>
            <person name="Junaid M."/>
            <person name="Guest D."/>
            <person name="Kheng T.Y."/>
            <person name="Meinhardt L.W."/>
            <person name="Bailey B.A."/>
        </authorList>
    </citation>
    <scope>NUCLEOTIDE SEQUENCE [LARGE SCALE GENOMIC DNA]</scope>
    <source>
        <strain evidence="6 7">CT2</strain>
    </source>
</reference>
<dbReference type="Pfam" id="PF00400">
    <property type="entry name" value="WD40"/>
    <property type="match status" value="4"/>
</dbReference>
<feature type="domain" description="Nephrocystin 3-like N-terminal" evidence="5">
    <location>
        <begin position="261"/>
        <end position="417"/>
    </location>
</feature>
<dbReference type="Pfam" id="PF24883">
    <property type="entry name" value="NPHP3_N"/>
    <property type="match status" value="1"/>
</dbReference>
<dbReference type="Gene3D" id="2.130.10.10">
    <property type="entry name" value="YVTN repeat-like/Quinoprotein amine dehydrogenase"/>
    <property type="match status" value="2"/>
</dbReference>
<dbReference type="InterPro" id="IPR036322">
    <property type="entry name" value="WD40_repeat_dom_sf"/>
</dbReference>
<keyword evidence="7" id="KW-1185">Reference proteome</keyword>
<dbReference type="InterPro" id="IPR027417">
    <property type="entry name" value="P-loop_NTPase"/>
</dbReference>
<evidence type="ECO:0000256" key="1">
    <source>
        <dbReference type="ARBA" id="ARBA00022574"/>
    </source>
</evidence>
<evidence type="ECO:0000313" key="7">
    <source>
        <dbReference type="Proteomes" id="UP000383932"/>
    </source>
</evidence>
<sequence length="985" mass="109454">MPFHERLREFKEDLKRIARDIFTSDDHPTSVRSPSSSPNVVAHESSVPESGNNQLPFPPSPVLRPAPVSPEARWKSTEDRWPSLKRFTRVLDQCAGGISPLKGVMHQLLSCIDMYEDAAKGRKDYEMLREQLEALFKDLSNYFSGDSPPTMTTCADNLFCAIENELRYIARQGNRNTAARYLESTQDLDNIVECYRRIQGHLERLKLNADLSIWRIVDESATETRLSKISTAMSARYNSAEASLVRRRECTPKTREQVLAELKDWRQDKNNGNIFWMSGMAGVGKTTIANSLCATLDREHGLGASFFCSRLLPECRNINLLLPTIAYQLARFSAPFRSALSQVLQVDPDIHTQSLTNQFKDMIAGPLRQVAHTLPPDVVVVIDALDECEDDEGTSQTLELLLAHASDLPVKFFLSSRPEPQIRCKIGGTQSQLVLHELDDKVVKEDIETYLRAELGPMSISEGQLAALVKRAGVLFIYAATVVRYVGAGNFTLNPKKRLGTVLGASAAASSNKNKDIDVLYTTILTSAFEDPDLEDSDRDLMRLVLHSVICAQEPLTVDALAGLLQLGDADQVYAALQPLWSVLHVSEASKLVTPLHASFPDYILDPNRSKGYGCNAATHHARLGELCFERINRNQRQFNICELESSYVLDEQVPDLEERVKRAIPLDLLYASQYWAVHLESGGGANNHVSMLLEFLSKRLLLWMEILNLKKRMDIAGRQMDQARKWCMNVDCSQEMKGLIQDAWRFVIQFAAHPVSRCTPHIYVSILTSWPRSQPISDHYLPRTTGLIEIKGTGMTRRQLAQMSMFPTKDEIRTVKFSPDGTHIISGSTDGTIYVWNAQTGRVVLGPLKGGEGCVNSAVFSPDGTRIASTSNEPTICLWDVRTGQILFGPLEGHTDCVKSIAFSPDGTRFVSGSADKSIALWDTQTGKIVLGPLTGHTNIISSVAFSPGGTRIASGSEDKCIFLWDAQIGGTVLDPFRGHTDKL</sequence>
<dbReference type="SMART" id="SM00320">
    <property type="entry name" value="WD40"/>
    <property type="match status" value="4"/>
</dbReference>
<dbReference type="CDD" id="cd00200">
    <property type="entry name" value="WD40"/>
    <property type="match status" value="1"/>
</dbReference>
<evidence type="ECO:0000256" key="4">
    <source>
        <dbReference type="SAM" id="MobiDB-lite"/>
    </source>
</evidence>
<accession>A0A5N5QDI6</accession>
<feature type="compositionally biased region" description="Low complexity" evidence="4">
    <location>
        <begin position="30"/>
        <end position="41"/>
    </location>
</feature>
<feature type="repeat" description="WD" evidence="3">
    <location>
        <begin position="935"/>
        <end position="976"/>
    </location>
</feature>
<evidence type="ECO:0000256" key="2">
    <source>
        <dbReference type="ARBA" id="ARBA00022737"/>
    </source>
</evidence>
<feature type="compositionally biased region" description="Pro residues" evidence="4">
    <location>
        <begin position="56"/>
        <end position="68"/>
    </location>
</feature>
<evidence type="ECO:0000256" key="3">
    <source>
        <dbReference type="PROSITE-ProRule" id="PRU00221"/>
    </source>
</evidence>
<proteinExistence type="predicted"/>
<dbReference type="PANTHER" id="PTHR44019">
    <property type="entry name" value="WD REPEAT-CONTAINING PROTEIN 55"/>
    <property type="match status" value="1"/>
</dbReference>
<feature type="repeat" description="WD" evidence="3">
    <location>
        <begin position="806"/>
        <end position="847"/>
    </location>
</feature>
<dbReference type="OrthoDB" id="3027122at2759"/>
<organism evidence="6 7">
    <name type="scientific">Ceratobasidium theobromae</name>
    <dbReference type="NCBI Taxonomy" id="1582974"/>
    <lineage>
        <taxon>Eukaryota</taxon>
        <taxon>Fungi</taxon>
        <taxon>Dikarya</taxon>
        <taxon>Basidiomycota</taxon>
        <taxon>Agaricomycotina</taxon>
        <taxon>Agaricomycetes</taxon>
        <taxon>Cantharellales</taxon>
        <taxon>Ceratobasidiaceae</taxon>
        <taxon>Ceratobasidium</taxon>
    </lineage>
</organism>
<dbReference type="InterPro" id="IPR056884">
    <property type="entry name" value="NPHP3-like_N"/>
</dbReference>
<dbReference type="InterPro" id="IPR015943">
    <property type="entry name" value="WD40/YVTN_repeat-like_dom_sf"/>
</dbReference>
<dbReference type="PROSITE" id="PS50082">
    <property type="entry name" value="WD_REPEATS_2"/>
    <property type="match status" value="4"/>
</dbReference>
<name>A0A5N5QDI6_9AGAM</name>
<dbReference type="EMBL" id="SSOP01000226">
    <property type="protein sequence ID" value="KAB5589812.1"/>
    <property type="molecule type" value="Genomic_DNA"/>
</dbReference>
<dbReference type="InterPro" id="IPR019775">
    <property type="entry name" value="WD40_repeat_CS"/>
</dbReference>
<keyword evidence="1 3" id="KW-0853">WD repeat</keyword>
<dbReference type="PROSITE" id="PS50294">
    <property type="entry name" value="WD_REPEATS_REGION"/>
    <property type="match status" value="4"/>
</dbReference>
<feature type="repeat" description="WD" evidence="3">
    <location>
        <begin position="849"/>
        <end position="890"/>
    </location>
</feature>
<dbReference type="PRINTS" id="PR00320">
    <property type="entry name" value="GPROTEINBRPT"/>
</dbReference>
<dbReference type="PANTHER" id="PTHR44019:SF8">
    <property type="entry name" value="POC1 CENTRIOLAR PROTEIN HOMOLOG"/>
    <property type="match status" value="1"/>
</dbReference>
<evidence type="ECO:0000259" key="5">
    <source>
        <dbReference type="Pfam" id="PF24883"/>
    </source>
</evidence>
<dbReference type="PROSITE" id="PS00678">
    <property type="entry name" value="WD_REPEATS_1"/>
    <property type="match status" value="1"/>
</dbReference>
<feature type="region of interest" description="Disordered" evidence="4">
    <location>
        <begin position="21"/>
        <end position="75"/>
    </location>
</feature>
<evidence type="ECO:0000313" key="6">
    <source>
        <dbReference type="EMBL" id="KAB5589812.1"/>
    </source>
</evidence>
<comment type="caution">
    <text evidence="6">The sequence shown here is derived from an EMBL/GenBank/DDBJ whole genome shotgun (WGS) entry which is preliminary data.</text>
</comment>
<protein>
    <submittedName>
        <fullName evidence="6">Lissencephaly-1</fullName>
    </submittedName>
</protein>
<keyword evidence="2" id="KW-0677">Repeat</keyword>
<dbReference type="AlphaFoldDB" id="A0A5N5QDI6"/>
<dbReference type="InterPro" id="IPR001680">
    <property type="entry name" value="WD40_rpt"/>
</dbReference>
<dbReference type="InterPro" id="IPR020472">
    <property type="entry name" value="WD40_PAC1"/>
</dbReference>
<dbReference type="Gene3D" id="3.40.50.300">
    <property type="entry name" value="P-loop containing nucleotide triphosphate hydrolases"/>
    <property type="match status" value="1"/>
</dbReference>
<dbReference type="Proteomes" id="UP000383932">
    <property type="component" value="Unassembled WGS sequence"/>
</dbReference>
<gene>
    <name evidence="6" type="ORF">CTheo_6736</name>
</gene>
<feature type="repeat" description="WD" evidence="3">
    <location>
        <begin position="892"/>
        <end position="933"/>
    </location>
</feature>
<dbReference type="InterPro" id="IPR050505">
    <property type="entry name" value="WDR55/POC1"/>
</dbReference>
<dbReference type="SUPFAM" id="SSF50978">
    <property type="entry name" value="WD40 repeat-like"/>
    <property type="match status" value="1"/>
</dbReference>
<dbReference type="SUPFAM" id="SSF52540">
    <property type="entry name" value="P-loop containing nucleoside triphosphate hydrolases"/>
    <property type="match status" value="1"/>
</dbReference>